<reference evidence="8 9" key="1">
    <citation type="journal article" date="2021" name="Microbiol. Spectr.">
        <title>A Single Bacterium Capable of Oxidation and Reduction of Iron at Circumneutral pH.</title>
        <authorList>
            <person name="Kato S."/>
            <person name="Ohkuma M."/>
        </authorList>
    </citation>
    <scope>NUCLEOTIDE SEQUENCE [LARGE SCALE GENOMIC DNA]</scope>
    <source>
        <strain evidence="8 9">MIZ03</strain>
    </source>
</reference>
<organism evidence="8 9">
    <name type="scientific">Rhodoferax lithotrophicus</name>
    <dbReference type="NCBI Taxonomy" id="2798804"/>
    <lineage>
        <taxon>Bacteria</taxon>
        <taxon>Pseudomonadati</taxon>
        <taxon>Pseudomonadota</taxon>
        <taxon>Betaproteobacteria</taxon>
        <taxon>Burkholderiales</taxon>
        <taxon>Comamonadaceae</taxon>
        <taxon>Rhodoferax</taxon>
    </lineage>
</organism>
<comment type="subcellular location">
    <subcellularLocation>
        <location evidence="1">Cell membrane</location>
        <topology evidence="1">Multi-pass membrane protein</topology>
    </subcellularLocation>
</comment>
<feature type="transmembrane region" description="Helical" evidence="6">
    <location>
        <begin position="44"/>
        <end position="64"/>
    </location>
</feature>
<gene>
    <name evidence="8" type="ORF">MIZ03_4126</name>
</gene>
<evidence type="ECO:0000256" key="5">
    <source>
        <dbReference type="ARBA" id="ARBA00023136"/>
    </source>
</evidence>
<evidence type="ECO:0000256" key="4">
    <source>
        <dbReference type="ARBA" id="ARBA00022989"/>
    </source>
</evidence>
<feature type="transmembrane region" description="Helical" evidence="6">
    <location>
        <begin position="285"/>
        <end position="304"/>
    </location>
</feature>
<feature type="transmembrane region" description="Helical" evidence="6">
    <location>
        <begin position="132"/>
        <end position="155"/>
    </location>
</feature>
<feature type="transmembrane region" description="Helical" evidence="6">
    <location>
        <begin position="220"/>
        <end position="244"/>
    </location>
</feature>
<dbReference type="InterPro" id="IPR050189">
    <property type="entry name" value="MFS_Efflux_Transporters"/>
</dbReference>
<dbReference type="Proteomes" id="UP000824366">
    <property type="component" value="Chromosome"/>
</dbReference>
<dbReference type="CDD" id="cd06174">
    <property type="entry name" value="MFS"/>
    <property type="match status" value="1"/>
</dbReference>
<keyword evidence="9" id="KW-1185">Reference proteome</keyword>
<sequence length="403" mass="42394">MKTLTNRAASTVVLAGIVAALHIGKIPPAIPVLREALGVTLVEAGFLLSMVQLAGMLLGVLVGVVADGMGLRRSMVLGQIILCAASLAGMWARQPADLLVLRALEGLGFLLVVLPAPSLIRRLVSTRKLPQYLGLWGTYMPTGAALALLCGPMVMNAMGWQIWWGMLGGLSAVMAVGLVVTVAPDALRRSRDAGHVAVTDHPFAPWTHRLHITLTRSGPWLVAMAFSMYSSQWLAVVGFLPSVYAQSGVSGPKAGALTALVCAVNVIGNIGAGILLHRGWCARRLLYIGFVCMAMTTFLAFSTLTADAPLLRYVAVILFSAIGGVVPGTLFSLAVRVAPNEHTVSTTVGWVQQCSATGQFLGPPLVAWVAAQVGGWQMTWMVTGMASLVGLWLASRVRVSAPA</sequence>
<protein>
    <recommendedName>
        <fullName evidence="7">Major facilitator superfamily (MFS) profile domain-containing protein</fullName>
    </recommendedName>
</protein>
<evidence type="ECO:0000256" key="1">
    <source>
        <dbReference type="ARBA" id="ARBA00004651"/>
    </source>
</evidence>
<dbReference type="InterPro" id="IPR020846">
    <property type="entry name" value="MFS_dom"/>
</dbReference>
<evidence type="ECO:0000256" key="3">
    <source>
        <dbReference type="ARBA" id="ARBA00022692"/>
    </source>
</evidence>
<feature type="transmembrane region" description="Helical" evidence="6">
    <location>
        <begin position="76"/>
        <end position="93"/>
    </location>
</feature>
<evidence type="ECO:0000313" key="8">
    <source>
        <dbReference type="EMBL" id="BCO29214.1"/>
    </source>
</evidence>
<feature type="transmembrane region" description="Helical" evidence="6">
    <location>
        <begin position="161"/>
        <end position="183"/>
    </location>
</feature>
<proteinExistence type="predicted"/>
<feature type="transmembrane region" description="Helical" evidence="6">
    <location>
        <begin position="99"/>
        <end position="120"/>
    </location>
</feature>
<keyword evidence="3 6" id="KW-0812">Transmembrane</keyword>
<evidence type="ECO:0000313" key="9">
    <source>
        <dbReference type="Proteomes" id="UP000824366"/>
    </source>
</evidence>
<dbReference type="PANTHER" id="PTHR43124:SF3">
    <property type="entry name" value="CHLORAMPHENICOL EFFLUX PUMP RV0191"/>
    <property type="match status" value="1"/>
</dbReference>
<evidence type="ECO:0000259" key="7">
    <source>
        <dbReference type="PROSITE" id="PS50850"/>
    </source>
</evidence>
<keyword evidence="2" id="KW-1003">Cell membrane</keyword>
<feature type="transmembrane region" description="Helical" evidence="6">
    <location>
        <begin position="310"/>
        <end position="335"/>
    </location>
</feature>
<dbReference type="RefSeq" id="WP_223905095.1">
    <property type="nucleotide sequence ID" value="NZ_AP024238.1"/>
</dbReference>
<feature type="domain" description="Major facilitator superfamily (MFS) profile" evidence="7">
    <location>
        <begin position="8"/>
        <end position="402"/>
    </location>
</feature>
<accession>A0ABN6DB30</accession>
<dbReference type="PANTHER" id="PTHR43124">
    <property type="entry name" value="PURINE EFFLUX PUMP PBUE"/>
    <property type="match status" value="1"/>
</dbReference>
<dbReference type="Pfam" id="PF07690">
    <property type="entry name" value="MFS_1"/>
    <property type="match status" value="1"/>
</dbReference>
<evidence type="ECO:0000256" key="2">
    <source>
        <dbReference type="ARBA" id="ARBA00022475"/>
    </source>
</evidence>
<dbReference type="Gene3D" id="1.20.1250.20">
    <property type="entry name" value="MFS general substrate transporter like domains"/>
    <property type="match status" value="1"/>
</dbReference>
<dbReference type="PROSITE" id="PS50850">
    <property type="entry name" value="MFS"/>
    <property type="match status" value="1"/>
</dbReference>
<name>A0ABN6DB30_9BURK</name>
<evidence type="ECO:0000256" key="6">
    <source>
        <dbReference type="SAM" id="Phobius"/>
    </source>
</evidence>
<dbReference type="InterPro" id="IPR036259">
    <property type="entry name" value="MFS_trans_sf"/>
</dbReference>
<keyword evidence="4 6" id="KW-1133">Transmembrane helix</keyword>
<dbReference type="EMBL" id="AP024238">
    <property type="protein sequence ID" value="BCO29214.1"/>
    <property type="molecule type" value="Genomic_DNA"/>
</dbReference>
<dbReference type="InterPro" id="IPR011701">
    <property type="entry name" value="MFS"/>
</dbReference>
<dbReference type="SUPFAM" id="SSF103473">
    <property type="entry name" value="MFS general substrate transporter"/>
    <property type="match status" value="1"/>
</dbReference>
<keyword evidence="5 6" id="KW-0472">Membrane</keyword>
<feature type="transmembrane region" description="Helical" evidence="6">
    <location>
        <begin position="256"/>
        <end position="276"/>
    </location>
</feature>